<dbReference type="Proteomes" id="UP000308705">
    <property type="component" value="Unassembled WGS sequence"/>
</dbReference>
<name>A0A4U3MSU0_9ACTN</name>
<comment type="caution">
    <text evidence="1">The sequence shown here is derived from an EMBL/GenBank/DDBJ whole genome shotgun (WGS) entry which is preliminary data.</text>
</comment>
<reference evidence="1 2" key="1">
    <citation type="submission" date="2019-04" db="EMBL/GenBank/DDBJ databases">
        <title>Herbidospora sp. NEAU-GS14.nov., a novel actinomycete isolated from soil.</title>
        <authorList>
            <person name="Han L."/>
        </authorList>
    </citation>
    <scope>NUCLEOTIDE SEQUENCE [LARGE SCALE GENOMIC DNA]</scope>
    <source>
        <strain evidence="1 2">NEAU-GS14</strain>
    </source>
</reference>
<keyword evidence="2" id="KW-1185">Reference proteome</keyword>
<dbReference type="RefSeq" id="WP_137245134.1">
    <property type="nucleotide sequence ID" value="NZ_SZQA01000001.1"/>
</dbReference>
<gene>
    <name evidence="1" type="ORF">FDA94_01280</name>
</gene>
<dbReference type="EMBL" id="SZQA01000001">
    <property type="protein sequence ID" value="TKK91446.1"/>
    <property type="molecule type" value="Genomic_DNA"/>
</dbReference>
<accession>A0A4U3MSU0</accession>
<dbReference type="OrthoDB" id="9880410at2"/>
<protein>
    <submittedName>
        <fullName evidence="1">Uncharacterized protein</fullName>
    </submittedName>
</protein>
<proteinExistence type="predicted"/>
<organism evidence="1 2">
    <name type="scientific">Herbidospora galbida</name>
    <dbReference type="NCBI Taxonomy" id="2575442"/>
    <lineage>
        <taxon>Bacteria</taxon>
        <taxon>Bacillati</taxon>
        <taxon>Actinomycetota</taxon>
        <taxon>Actinomycetes</taxon>
        <taxon>Streptosporangiales</taxon>
        <taxon>Streptosporangiaceae</taxon>
        <taxon>Herbidospora</taxon>
    </lineage>
</organism>
<evidence type="ECO:0000313" key="2">
    <source>
        <dbReference type="Proteomes" id="UP000308705"/>
    </source>
</evidence>
<sequence>MAATILAVTAPPAHAYVEKHESRYVPPYEQGRYFDFGCPARHLVRDLTLRSTPNVWYGQPVISPDENAFKVAAANIGADAGAIFASYYCVEPPRNITRTLWIPPSMVILPGRAELTIQCPQDYPFVEAISAWPDEQDTDVSWEADQDTKPNSVEFSFTNRLLRSVPGKASIACTELNLP</sequence>
<dbReference type="AlphaFoldDB" id="A0A4U3MSU0"/>
<evidence type="ECO:0000313" key="1">
    <source>
        <dbReference type="EMBL" id="TKK91446.1"/>
    </source>
</evidence>